<sequence>MIEATRSGVDSGIWDRYEESFFGRMRGNLDRDDFTEYRGRRRTADNEIVGCSRVFRGPKLDRVMVNRYSLKPGRGGLVIFAYPRVEYAIPSFLLHIGGLPPERTLAIMDLAPCSPTLDMGPFARVAETHRADLNLPDTRLDWLRQVTSPHLLHCAFQPLDPERFLATFTETIEVWCSAYIEPAARDDQALSVQARRDAILAMKEILFRNDPAFPVFTRAFGQAMSDVLAEAAFGGDPGLAVAQAAEPLPTPGSWVNKKLGVSWNADAQERVHEAPAFLRPMIRRIIEKEAVKEGLTVATVELVKRCEKKYRSRMEL</sequence>
<name>A0ABV4BEQ3_9GAMM</name>
<protein>
    <submittedName>
        <fullName evidence="2">Protochlorophyllide oxidoreductase</fullName>
    </submittedName>
</protein>
<evidence type="ECO:0000313" key="3">
    <source>
        <dbReference type="Proteomes" id="UP001564408"/>
    </source>
</evidence>
<feature type="domain" description="Light-independent protochlorophyllide reductase subunit B-like C-terminal" evidence="1">
    <location>
        <begin position="263"/>
        <end position="305"/>
    </location>
</feature>
<keyword evidence="3" id="KW-1185">Reference proteome</keyword>
<proteinExistence type="predicted"/>
<dbReference type="Gene3D" id="3.40.1500.20">
    <property type="match status" value="1"/>
</dbReference>
<evidence type="ECO:0000313" key="2">
    <source>
        <dbReference type="EMBL" id="MEY6431847.1"/>
    </source>
</evidence>
<comment type="caution">
    <text evidence="2">The sequence shown here is derived from an EMBL/GenBank/DDBJ whole genome shotgun (WGS) entry which is preliminary data.</text>
</comment>
<organism evidence="2 3">
    <name type="scientific">Thioalkalicoccus limnaeus</name>
    <dbReference type="NCBI Taxonomy" id="120681"/>
    <lineage>
        <taxon>Bacteria</taxon>
        <taxon>Pseudomonadati</taxon>
        <taxon>Pseudomonadota</taxon>
        <taxon>Gammaproteobacteria</taxon>
        <taxon>Chromatiales</taxon>
        <taxon>Chromatiaceae</taxon>
        <taxon>Thioalkalicoccus</taxon>
    </lineage>
</organism>
<dbReference type="EMBL" id="JBDKXB010000004">
    <property type="protein sequence ID" value="MEY6431847.1"/>
    <property type="molecule type" value="Genomic_DNA"/>
</dbReference>
<dbReference type="InterPro" id="IPR013580">
    <property type="entry name" value="LI-POR_suB-like_C"/>
</dbReference>
<gene>
    <name evidence="2" type="ORF">ABC977_05420</name>
</gene>
<dbReference type="Gene3D" id="1.10.8.550">
    <property type="entry name" value="Proto-chlorophyllide reductase 57 kD subunit B"/>
    <property type="match status" value="1"/>
</dbReference>
<accession>A0ABV4BEQ3</accession>
<dbReference type="Proteomes" id="UP001564408">
    <property type="component" value="Unassembled WGS sequence"/>
</dbReference>
<dbReference type="RefSeq" id="WP_369666225.1">
    <property type="nucleotide sequence ID" value="NZ_JBDKXB010000004.1"/>
</dbReference>
<reference evidence="2 3" key="1">
    <citation type="submission" date="2024-05" db="EMBL/GenBank/DDBJ databases">
        <title>Genome Sequence and Characterization of the New Strain Purple Sulfur Bacterium of Genus Thioalkalicoccus.</title>
        <authorList>
            <person name="Bryantseva I.A."/>
            <person name="Kyndt J.A."/>
            <person name="Imhoff J.F."/>
        </authorList>
    </citation>
    <scope>NUCLEOTIDE SEQUENCE [LARGE SCALE GENOMIC DNA]</scope>
    <source>
        <strain evidence="2 3">Um2</strain>
    </source>
</reference>
<evidence type="ECO:0000259" key="1">
    <source>
        <dbReference type="Pfam" id="PF08369"/>
    </source>
</evidence>
<dbReference type="InterPro" id="IPR042298">
    <property type="entry name" value="P-CP_red_C"/>
</dbReference>
<dbReference type="Pfam" id="PF08369">
    <property type="entry name" value="PCP_red"/>
    <property type="match status" value="1"/>
</dbReference>